<name>A0A382MSW8_9ZZZZ</name>
<accession>A0A382MSW8</accession>
<evidence type="ECO:0000313" key="1">
    <source>
        <dbReference type="EMBL" id="SVC50421.1"/>
    </source>
</evidence>
<reference evidence="1" key="1">
    <citation type="submission" date="2018-05" db="EMBL/GenBank/DDBJ databases">
        <authorList>
            <person name="Lanie J.A."/>
            <person name="Ng W.-L."/>
            <person name="Kazmierczak K.M."/>
            <person name="Andrzejewski T.M."/>
            <person name="Davidsen T.M."/>
            <person name="Wayne K.J."/>
            <person name="Tettelin H."/>
            <person name="Glass J.I."/>
            <person name="Rusch D."/>
            <person name="Podicherti R."/>
            <person name="Tsui H.-C.T."/>
            <person name="Winkler M.E."/>
        </authorList>
    </citation>
    <scope>NUCLEOTIDE SEQUENCE</scope>
</reference>
<proteinExistence type="predicted"/>
<protein>
    <submittedName>
        <fullName evidence="1">Uncharacterized protein</fullName>
    </submittedName>
</protein>
<gene>
    <name evidence="1" type="ORF">METZ01_LOCUS303275</name>
</gene>
<sequence length="21" mass="2389">LYPQSTLANLYKWRPCPAVPA</sequence>
<feature type="non-terminal residue" evidence="1">
    <location>
        <position position="1"/>
    </location>
</feature>
<organism evidence="1">
    <name type="scientific">marine metagenome</name>
    <dbReference type="NCBI Taxonomy" id="408172"/>
    <lineage>
        <taxon>unclassified sequences</taxon>
        <taxon>metagenomes</taxon>
        <taxon>ecological metagenomes</taxon>
    </lineage>
</organism>
<dbReference type="EMBL" id="UINC01094840">
    <property type="protein sequence ID" value="SVC50421.1"/>
    <property type="molecule type" value="Genomic_DNA"/>
</dbReference>
<dbReference type="AlphaFoldDB" id="A0A382MSW8"/>